<comment type="caution">
    <text evidence="2">The sequence shown here is derived from an EMBL/GenBank/DDBJ whole genome shotgun (WGS) entry which is preliminary data.</text>
</comment>
<evidence type="ECO:0000313" key="2">
    <source>
        <dbReference type="EMBL" id="KAF6720628.1"/>
    </source>
</evidence>
<dbReference type="AlphaFoldDB" id="A0A834BVS5"/>
<accession>A0A834BVS5</accession>
<reference evidence="2" key="1">
    <citation type="journal article" name="BMC Genomics">
        <title>Long-read sequencing and de novo genome assembly of marine medaka (Oryzias melastigma).</title>
        <authorList>
            <person name="Liang P."/>
            <person name="Saqib H.S.A."/>
            <person name="Ni X."/>
            <person name="Shen Y."/>
        </authorList>
    </citation>
    <scope>NUCLEOTIDE SEQUENCE</scope>
    <source>
        <strain evidence="2">Bigg-433</strain>
    </source>
</reference>
<organism evidence="2 3">
    <name type="scientific">Oryzias melastigma</name>
    <name type="common">Marine medaka</name>
    <dbReference type="NCBI Taxonomy" id="30732"/>
    <lineage>
        <taxon>Eukaryota</taxon>
        <taxon>Metazoa</taxon>
        <taxon>Chordata</taxon>
        <taxon>Craniata</taxon>
        <taxon>Vertebrata</taxon>
        <taxon>Euteleostomi</taxon>
        <taxon>Actinopterygii</taxon>
        <taxon>Neopterygii</taxon>
        <taxon>Teleostei</taxon>
        <taxon>Neoteleostei</taxon>
        <taxon>Acanthomorphata</taxon>
        <taxon>Ovalentaria</taxon>
        <taxon>Atherinomorphae</taxon>
        <taxon>Beloniformes</taxon>
        <taxon>Adrianichthyidae</taxon>
        <taxon>Oryziinae</taxon>
        <taxon>Oryzias</taxon>
    </lineage>
</organism>
<feature type="compositionally biased region" description="Polar residues" evidence="1">
    <location>
        <begin position="9"/>
        <end position="21"/>
    </location>
</feature>
<proteinExistence type="predicted"/>
<gene>
    <name evidence="2" type="ORF">FQA47_002282</name>
</gene>
<evidence type="ECO:0000256" key="1">
    <source>
        <dbReference type="SAM" id="MobiDB-lite"/>
    </source>
</evidence>
<name>A0A834BVS5_ORYME</name>
<feature type="region of interest" description="Disordered" evidence="1">
    <location>
        <begin position="1"/>
        <end position="21"/>
    </location>
</feature>
<sequence length="114" mass="12233">MNLERWFVNPTTKKPSTASSETWTRTGATAWISASSSSWCVVSPRCATSTSPARSESATARTAVEGQQIKIQPHCDGKLNKSLLDSVVMATTSLSSGVHIRTLHVSQQALQEGN</sequence>
<protein>
    <submittedName>
        <fullName evidence="2">Uncharacterized protein</fullName>
    </submittedName>
</protein>
<dbReference type="Proteomes" id="UP000646548">
    <property type="component" value="Unassembled WGS sequence"/>
</dbReference>
<evidence type="ECO:0000313" key="3">
    <source>
        <dbReference type="Proteomes" id="UP000646548"/>
    </source>
</evidence>
<dbReference type="EMBL" id="WKFB01000519">
    <property type="protein sequence ID" value="KAF6720628.1"/>
    <property type="molecule type" value="Genomic_DNA"/>
</dbReference>